<keyword evidence="1" id="KW-1133">Transmembrane helix</keyword>
<protein>
    <recommendedName>
        <fullName evidence="3">Yip1 domain-containing protein</fullName>
    </recommendedName>
</protein>
<sequence>MAKRGYNRDTIRGGASEWDVSRPFSSYLRVLGRLLVHPIRFFELLPKVPDPRAPGLFLAFSSLLASLAWLFTGGLYPALAALFLPLPLSLVLAGVYHLGTWGGRYGYAVAWRVLVYPFGYLMPLTAVPGLRWVAVVYAGVLLLAVGFAVVKEISFGRAFLSCLVVTGLLLFAVYPALPG</sequence>
<feature type="transmembrane region" description="Helical" evidence="1">
    <location>
        <begin position="157"/>
        <end position="177"/>
    </location>
</feature>
<reference evidence="2" key="1">
    <citation type="submission" date="2020-02" db="EMBL/GenBank/DDBJ databases">
        <authorList>
            <person name="Meier V. D."/>
        </authorList>
    </citation>
    <scope>NUCLEOTIDE SEQUENCE</scope>
    <source>
        <strain evidence="2">AVDCRST_MAG78</strain>
    </source>
</reference>
<feature type="transmembrane region" description="Helical" evidence="1">
    <location>
        <begin position="78"/>
        <end position="98"/>
    </location>
</feature>
<feature type="transmembrane region" description="Helical" evidence="1">
    <location>
        <begin position="105"/>
        <end position="123"/>
    </location>
</feature>
<accession>A0A6J4PGV5</accession>
<feature type="transmembrane region" description="Helical" evidence="1">
    <location>
        <begin position="129"/>
        <end position="150"/>
    </location>
</feature>
<keyword evidence="1" id="KW-0472">Membrane</keyword>
<evidence type="ECO:0000313" key="2">
    <source>
        <dbReference type="EMBL" id="CAA9415858.1"/>
    </source>
</evidence>
<organism evidence="2">
    <name type="scientific">uncultured Rubrobacteraceae bacterium</name>
    <dbReference type="NCBI Taxonomy" id="349277"/>
    <lineage>
        <taxon>Bacteria</taxon>
        <taxon>Bacillati</taxon>
        <taxon>Actinomycetota</taxon>
        <taxon>Rubrobacteria</taxon>
        <taxon>Rubrobacterales</taxon>
        <taxon>Rubrobacteraceae</taxon>
        <taxon>environmental samples</taxon>
    </lineage>
</organism>
<name>A0A6J4PGV5_9ACTN</name>
<keyword evidence="1" id="KW-0812">Transmembrane</keyword>
<gene>
    <name evidence="2" type="ORF">AVDCRST_MAG78-682</name>
</gene>
<proteinExistence type="predicted"/>
<feature type="transmembrane region" description="Helical" evidence="1">
    <location>
        <begin position="55"/>
        <end position="72"/>
    </location>
</feature>
<evidence type="ECO:0008006" key="3">
    <source>
        <dbReference type="Google" id="ProtNLM"/>
    </source>
</evidence>
<dbReference type="AlphaFoldDB" id="A0A6J4PGV5"/>
<dbReference type="EMBL" id="CADCVB010000053">
    <property type="protein sequence ID" value="CAA9415858.1"/>
    <property type="molecule type" value="Genomic_DNA"/>
</dbReference>
<evidence type="ECO:0000256" key="1">
    <source>
        <dbReference type="SAM" id="Phobius"/>
    </source>
</evidence>